<dbReference type="PROSITE" id="PS00455">
    <property type="entry name" value="AMP_BINDING"/>
    <property type="match status" value="1"/>
</dbReference>
<comment type="caution">
    <text evidence="3">The sequence shown here is derived from an EMBL/GenBank/DDBJ whole genome shotgun (WGS) entry which is preliminary data.</text>
</comment>
<dbReference type="Gene3D" id="3.40.50.12780">
    <property type="entry name" value="N-terminal domain of ligase-like"/>
    <property type="match status" value="1"/>
</dbReference>
<dbReference type="EMBL" id="JACXYY010000010">
    <property type="protein sequence ID" value="MBD3917043.1"/>
    <property type="molecule type" value="Genomic_DNA"/>
</dbReference>
<dbReference type="InterPro" id="IPR020845">
    <property type="entry name" value="AMP-binding_CS"/>
</dbReference>
<dbReference type="InterPro" id="IPR000873">
    <property type="entry name" value="AMP-dep_synth/lig_dom"/>
</dbReference>
<gene>
    <name evidence="3" type="ORF">IEZ25_20685</name>
</gene>
<dbReference type="InterPro" id="IPR050237">
    <property type="entry name" value="ATP-dep_AMP-bd_enzyme"/>
</dbReference>
<dbReference type="Proteomes" id="UP000649289">
    <property type="component" value="Unassembled WGS sequence"/>
</dbReference>
<dbReference type="Gene3D" id="3.30.300.30">
    <property type="match status" value="1"/>
</dbReference>
<dbReference type="Pfam" id="PF00501">
    <property type="entry name" value="AMP-binding"/>
    <property type="match status" value="1"/>
</dbReference>
<keyword evidence="4" id="KW-1185">Reference proteome</keyword>
<dbReference type="PANTHER" id="PTHR43767">
    <property type="entry name" value="LONG-CHAIN-FATTY-ACID--COA LIGASE"/>
    <property type="match status" value="1"/>
</dbReference>
<organism evidence="3 4">
    <name type="scientific">Nocardioides hwasunensis</name>
    <dbReference type="NCBI Taxonomy" id="397258"/>
    <lineage>
        <taxon>Bacteria</taxon>
        <taxon>Bacillati</taxon>
        <taxon>Actinomycetota</taxon>
        <taxon>Actinomycetes</taxon>
        <taxon>Propionibacteriales</taxon>
        <taxon>Nocardioidaceae</taxon>
        <taxon>Nocardioides</taxon>
    </lineage>
</organism>
<dbReference type="InterPro" id="IPR045851">
    <property type="entry name" value="AMP-bd_C_sf"/>
</dbReference>
<dbReference type="RefSeq" id="WP_191201370.1">
    <property type="nucleotide sequence ID" value="NZ_BAAAPA010000001.1"/>
</dbReference>
<dbReference type="InterPro" id="IPR025110">
    <property type="entry name" value="AMP-bd_C"/>
</dbReference>
<name>A0ABR8MM70_9ACTN</name>
<evidence type="ECO:0000313" key="3">
    <source>
        <dbReference type="EMBL" id="MBD3917043.1"/>
    </source>
</evidence>
<dbReference type="PANTHER" id="PTHR43767:SF7">
    <property type="entry name" value="MEDIUM_LONG-CHAIN-FATTY-ACID--COA LIGASE FADD8"/>
    <property type="match status" value="1"/>
</dbReference>
<dbReference type="SUPFAM" id="SSF56801">
    <property type="entry name" value="Acetyl-CoA synthetase-like"/>
    <property type="match status" value="1"/>
</dbReference>
<proteinExistence type="predicted"/>
<evidence type="ECO:0000313" key="4">
    <source>
        <dbReference type="Proteomes" id="UP000649289"/>
    </source>
</evidence>
<dbReference type="Pfam" id="PF13193">
    <property type="entry name" value="AMP-binding_C"/>
    <property type="match status" value="1"/>
</dbReference>
<feature type="domain" description="AMP-binding enzyme C-terminal" evidence="2">
    <location>
        <begin position="423"/>
        <end position="499"/>
    </location>
</feature>
<protein>
    <submittedName>
        <fullName evidence="3">AMP-binding protein</fullName>
    </submittedName>
</protein>
<sequence length="513" mass="55707">MNLGHAVARHAIQRPDAVAYFGDGPDISYRELDERTNRLAHVLTDDLGVRRGDRVALYVPNGVTVVETIVACAKVGAVYVGLNFRLDRRELGQVLDNARPVVMIGSTAFEELLLTVCRERSITYLSADGAGPESYDVRCAAAPGDPHPARHGVRPEDESCIVYSSGTTGVPKGILFDHAAVLQHATVTALEYDIDEDSRYLVQLPHSSSVNITLAPCLLRGAAVGMEDSRGFDPVRFADSVERHRATHSFLVPTMLYRLLEQVRDDGQLDSLVVLAYGSSSIPPDRVRQLVSRFGAKFIQLYGMAEIASVGTLLRRDDHARALSGQTELFASAGRASMGVVVRVVDPTTGEDVATGERGEVVFSGPHVMTGYYRDEERTAEALVDGVMHSGDVGRLDERGYLYIVDRIKDLVIRGGHNIAPKEVEEVLFNHPAVLEVAVVGLPDAEWGESLCAAVVLREGAGADAEELERWCRDQGLSSIKVPSRFELRSELPKNLVGKFDKAAIRAQVGGGA</sequence>
<reference evidence="3 4" key="1">
    <citation type="submission" date="2020-09" db="EMBL/GenBank/DDBJ databases">
        <title>novel species in genus Nocardioides.</title>
        <authorList>
            <person name="Zhang G."/>
        </authorList>
    </citation>
    <scope>NUCLEOTIDE SEQUENCE [LARGE SCALE GENOMIC DNA]</scope>
    <source>
        <strain evidence="3 4">19197</strain>
    </source>
</reference>
<feature type="domain" description="AMP-dependent synthetase/ligase" evidence="1">
    <location>
        <begin position="9"/>
        <end position="373"/>
    </location>
</feature>
<evidence type="ECO:0000259" key="2">
    <source>
        <dbReference type="Pfam" id="PF13193"/>
    </source>
</evidence>
<dbReference type="InterPro" id="IPR042099">
    <property type="entry name" value="ANL_N_sf"/>
</dbReference>
<accession>A0ABR8MM70</accession>
<evidence type="ECO:0000259" key="1">
    <source>
        <dbReference type="Pfam" id="PF00501"/>
    </source>
</evidence>